<dbReference type="InterPro" id="IPR009539">
    <property type="entry name" value="VANGL"/>
</dbReference>
<dbReference type="PANTHER" id="PTHR20886">
    <property type="entry name" value="VANG-LIKE PROTEIN"/>
    <property type="match status" value="1"/>
</dbReference>
<accession>A0A7J8BI33</accession>
<evidence type="ECO:0000256" key="3">
    <source>
        <dbReference type="ARBA" id="ARBA00022692"/>
    </source>
</evidence>
<feature type="transmembrane region" description="Helical" evidence="9">
    <location>
        <begin position="183"/>
        <end position="202"/>
    </location>
</feature>
<dbReference type="PIRSF" id="PIRSF007991">
    <property type="entry name" value="Strabismus"/>
    <property type="match status" value="1"/>
</dbReference>
<dbReference type="GO" id="GO:0005886">
    <property type="term" value="C:plasma membrane"/>
    <property type="evidence" value="ECO:0007669"/>
    <property type="project" value="UniProtKB-SubCell"/>
</dbReference>
<feature type="compositionally biased region" description="Low complexity" evidence="8">
    <location>
        <begin position="1"/>
        <end position="15"/>
    </location>
</feature>
<keyword evidence="2 7" id="KW-1003">Cell membrane</keyword>
<dbReference type="Pfam" id="PF06638">
    <property type="entry name" value="Strabismus"/>
    <property type="match status" value="2"/>
</dbReference>
<gene>
    <name evidence="10" type="ORF">HJG63_020431</name>
</gene>
<comment type="caution">
    <text evidence="10">The sequence shown here is derived from an EMBL/GenBank/DDBJ whole genome shotgun (WGS) entry which is preliminary data.</text>
</comment>
<organism evidence="10 11">
    <name type="scientific">Rousettus aegyptiacus</name>
    <name type="common">Egyptian fruit bat</name>
    <name type="synonym">Pteropus aegyptiacus</name>
    <dbReference type="NCBI Taxonomy" id="9407"/>
    <lineage>
        <taxon>Eukaryota</taxon>
        <taxon>Metazoa</taxon>
        <taxon>Chordata</taxon>
        <taxon>Craniata</taxon>
        <taxon>Vertebrata</taxon>
        <taxon>Euteleostomi</taxon>
        <taxon>Mammalia</taxon>
        <taxon>Eutheria</taxon>
        <taxon>Laurasiatheria</taxon>
        <taxon>Chiroptera</taxon>
        <taxon>Yinpterochiroptera</taxon>
        <taxon>Pteropodoidea</taxon>
        <taxon>Pteropodidae</taxon>
        <taxon>Rousettinae</taxon>
        <taxon>Rousettus</taxon>
    </lineage>
</organism>
<reference evidence="10 11" key="1">
    <citation type="journal article" date="2020" name="Nature">
        <title>Six reference-quality genomes reveal evolution of bat adaptations.</title>
        <authorList>
            <person name="Jebb D."/>
            <person name="Huang Z."/>
            <person name="Pippel M."/>
            <person name="Hughes G.M."/>
            <person name="Lavrichenko K."/>
            <person name="Devanna P."/>
            <person name="Winkler S."/>
            <person name="Jermiin L.S."/>
            <person name="Skirmuntt E.C."/>
            <person name="Katzourakis A."/>
            <person name="Burkitt-Gray L."/>
            <person name="Ray D.A."/>
            <person name="Sullivan K.A.M."/>
            <person name="Roscito J.G."/>
            <person name="Kirilenko B.M."/>
            <person name="Davalos L.M."/>
            <person name="Corthals A.P."/>
            <person name="Power M.L."/>
            <person name="Jones G."/>
            <person name="Ransome R.D."/>
            <person name="Dechmann D.K.N."/>
            <person name="Locatelli A.G."/>
            <person name="Puechmaille S.J."/>
            <person name="Fedrigo O."/>
            <person name="Jarvis E.D."/>
            <person name="Hiller M."/>
            <person name="Vernes S.C."/>
            <person name="Myers E.W."/>
            <person name="Teeling E.C."/>
        </authorList>
    </citation>
    <scope>NUCLEOTIDE SEQUENCE [LARGE SCALE GENOMIC DNA]</scope>
    <source>
        <strain evidence="10">MRouAeg1</strain>
        <tissue evidence="10">Muscle</tissue>
    </source>
</reference>
<dbReference type="EMBL" id="JACASE010000017">
    <property type="protein sequence ID" value="KAF6398364.1"/>
    <property type="molecule type" value="Genomic_DNA"/>
</dbReference>
<evidence type="ECO:0000313" key="11">
    <source>
        <dbReference type="Proteomes" id="UP000593571"/>
    </source>
</evidence>
<keyword evidence="5 7" id="KW-0472">Membrane</keyword>
<evidence type="ECO:0000256" key="5">
    <source>
        <dbReference type="ARBA" id="ARBA00023136"/>
    </source>
</evidence>
<evidence type="ECO:0000256" key="2">
    <source>
        <dbReference type="ARBA" id="ARBA00022475"/>
    </source>
</evidence>
<feature type="region of interest" description="Disordered" evidence="8">
    <location>
        <begin position="1"/>
        <end position="72"/>
    </location>
</feature>
<keyword evidence="11" id="KW-1185">Reference proteome</keyword>
<name>A0A7J8BI33_ROUAE</name>
<protein>
    <recommendedName>
        <fullName evidence="7">Vang-like protein</fullName>
    </recommendedName>
</protein>
<comment type="similarity">
    <text evidence="6 7">Belongs to the Vang family.</text>
</comment>
<evidence type="ECO:0000256" key="1">
    <source>
        <dbReference type="ARBA" id="ARBA00004651"/>
    </source>
</evidence>
<comment type="subcellular location">
    <subcellularLocation>
        <location evidence="1">Cell membrane</location>
        <topology evidence="1">Multi-pass membrane protein</topology>
    </subcellularLocation>
</comment>
<keyword evidence="4 9" id="KW-1133">Transmembrane helix</keyword>
<evidence type="ECO:0000313" key="10">
    <source>
        <dbReference type="EMBL" id="KAF6398364.1"/>
    </source>
</evidence>
<dbReference type="AlphaFoldDB" id="A0A7J8BI33"/>
<feature type="transmembrane region" description="Helical" evidence="9">
    <location>
        <begin position="222"/>
        <end position="241"/>
    </location>
</feature>
<feature type="transmembrane region" description="Helical" evidence="9">
    <location>
        <begin position="152"/>
        <end position="171"/>
    </location>
</feature>
<evidence type="ECO:0000256" key="9">
    <source>
        <dbReference type="SAM" id="Phobius"/>
    </source>
</evidence>
<evidence type="ECO:0000256" key="7">
    <source>
        <dbReference type="PIRNR" id="PIRNR007991"/>
    </source>
</evidence>
<proteinExistence type="inferred from homology"/>
<evidence type="ECO:0000256" key="4">
    <source>
        <dbReference type="ARBA" id="ARBA00022989"/>
    </source>
</evidence>
<evidence type="ECO:0000256" key="6">
    <source>
        <dbReference type="ARBA" id="ARBA00025718"/>
    </source>
</evidence>
<sequence length="482" mass="54875">MDTESTYSGYSYYSSHSKKSHRPGERNRERHKSPRNKDGRGSEKSVTIQAPTGEPLLANDSAQTEEVQDDNWGETTTAITGTSEHSISQEDIARVSKDMEDSVGLDCRRYLGLTVASALGLLVFLTPIAFILLPPILWREELEPCGTICEGLFISVAFKLLILLIGTWALFFRKQRADVPRVFVFRALLLVLIFLFVVSYWLFYGVRILDARDRNYQGTVQYAVSLVDALLFIHYLAIVLLELRQLQPTFTLHVVRSTDGESRFYSLGHLSIQRAALVVLENYYKDFPIYNPNLLTASKFRAAKHMAGLKVYNVDGPSNNATGQSRAMIAAAARRRDSSHNELYYEEADHERRAIFPSMARALQKYLRTTRQQQYHSMESILQHLAFCITNSMTPKAFLERYLSAGPTLQYDKKRWLSTQWRLLSEEAVTKGLQDGIVFALKCLDFSLVVSVKKIPFIVLSEEFVDPKSHKFVLRLQSETSV</sequence>
<feature type="transmembrane region" description="Helical" evidence="9">
    <location>
        <begin position="110"/>
        <end position="132"/>
    </location>
</feature>
<evidence type="ECO:0000256" key="8">
    <source>
        <dbReference type="SAM" id="MobiDB-lite"/>
    </source>
</evidence>
<keyword evidence="3 9" id="KW-0812">Transmembrane</keyword>
<dbReference type="Proteomes" id="UP000593571">
    <property type="component" value="Unassembled WGS sequence"/>
</dbReference>